<proteinExistence type="predicted"/>
<sequence>MCLQSPSLRFRSLRFRVRAWAMAPSSVRSCPPRSAATLSRTMTFVDAMVRRALVDFCVAPESWPARERRE</sequence>
<keyword evidence="2" id="KW-1185">Reference proteome</keyword>
<comment type="caution">
    <text evidence="1">The sequence shown here is derived from an EMBL/GenBank/DDBJ whole genome shotgun (WGS) entry which is preliminary data.</text>
</comment>
<protein>
    <submittedName>
        <fullName evidence="1">Uncharacterized protein</fullName>
    </submittedName>
</protein>
<name>A0ABR1FXB8_AURAN</name>
<accession>A0ABR1FXB8</accession>
<reference evidence="1 2" key="1">
    <citation type="submission" date="2024-03" db="EMBL/GenBank/DDBJ databases">
        <title>Aureococcus anophagefferens CCMP1851 and Kratosvirus quantuckense: Draft genome of a second virus-susceptible host strain in the model system.</title>
        <authorList>
            <person name="Chase E."/>
            <person name="Truchon A.R."/>
            <person name="Schepens W."/>
            <person name="Wilhelm S.W."/>
        </authorList>
    </citation>
    <scope>NUCLEOTIDE SEQUENCE [LARGE SCALE GENOMIC DNA]</scope>
    <source>
        <strain evidence="1 2">CCMP1851</strain>
    </source>
</reference>
<evidence type="ECO:0000313" key="2">
    <source>
        <dbReference type="Proteomes" id="UP001363151"/>
    </source>
</evidence>
<dbReference type="Proteomes" id="UP001363151">
    <property type="component" value="Unassembled WGS sequence"/>
</dbReference>
<gene>
    <name evidence="1" type="ORF">SO694_0005501</name>
</gene>
<organism evidence="1 2">
    <name type="scientific">Aureococcus anophagefferens</name>
    <name type="common">Harmful bloom alga</name>
    <dbReference type="NCBI Taxonomy" id="44056"/>
    <lineage>
        <taxon>Eukaryota</taxon>
        <taxon>Sar</taxon>
        <taxon>Stramenopiles</taxon>
        <taxon>Ochrophyta</taxon>
        <taxon>Pelagophyceae</taxon>
        <taxon>Pelagomonadales</taxon>
        <taxon>Pelagomonadaceae</taxon>
        <taxon>Aureococcus</taxon>
    </lineage>
</organism>
<dbReference type="EMBL" id="JBBJCI010000208">
    <property type="protein sequence ID" value="KAK7240889.1"/>
    <property type="molecule type" value="Genomic_DNA"/>
</dbReference>
<evidence type="ECO:0000313" key="1">
    <source>
        <dbReference type="EMBL" id="KAK7240889.1"/>
    </source>
</evidence>